<feature type="non-terminal residue" evidence="6">
    <location>
        <position position="106"/>
    </location>
</feature>
<dbReference type="GO" id="GO:0016020">
    <property type="term" value="C:membrane"/>
    <property type="evidence" value="ECO:0007669"/>
    <property type="project" value="UniProtKB-SubCell"/>
</dbReference>
<sequence length="106" mass="11002">MVSGLLPVVGVPLPFISYGGTHLVTLLSGFRDFDGGPYPSQMDRPGLKRVEALNVLRSWMVQGAAGIGLAGLLGLAGPASAGDYDGSPQVAEFVSEMTRDYGFAGE</sequence>
<proteinExistence type="predicted"/>
<evidence type="ECO:0000256" key="5">
    <source>
        <dbReference type="ARBA" id="ARBA00023136"/>
    </source>
</evidence>
<name>A0A060BRC1_9PSED</name>
<dbReference type="Pfam" id="PF01098">
    <property type="entry name" value="FTSW_RODA_SPOVE"/>
    <property type="match status" value="1"/>
</dbReference>
<evidence type="ECO:0000256" key="2">
    <source>
        <dbReference type="ARBA" id="ARBA00022692"/>
    </source>
</evidence>
<keyword evidence="3" id="KW-0133">Cell shape</keyword>
<dbReference type="InterPro" id="IPR001182">
    <property type="entry name" value="FtsW/RodA"/>
</dbReference>
<dbReference type="GO" id="GO:0008360">
    <property type="term" value="P:regulation of cell shape"/>
    <property type="evidence" value="ECO:0007669"/>
    <property type="project" value="UniProtKB-KW"/>
</dbReference>
<dbReference type="AlphaFoldDB" id="A0A060BRC1"/>
<accession>A0A060BRC1</accession>
<evidence type="ECO:0000256" key="4">
    <source>
        <dbReference type="ARBA" id="ARBA00022989"/>
    </source>
</evidence>
<evidence type="ECO:0000313" key="6">
    <source>
        <dbReference type="EMBL" id="AIA83340.1"/>
    </source>
</evidence>
<reference evidence="6" key="1">
    <citation type="journal article" date="2013" name="Environ. Microbiol.">
        <title>Seasonally variable intestinal metagenomes of the red palm weevil (Rhynchophorus ferrugineus).</title>
        <authorList>
            <person name="Jia S."/>
            <person name="Zhang X."/>
            <person name="Zhang G."/>
            <person name="Yin A."/>
            <person name="Zhang S."/>
            <person name="Li F."/>
            <person name="Wang L."/>
            <person name="Zhao D."/>
            <person name="Yun Q."/>
            <person name="Tala"/>
            <person name="Wang J."/>
            <person name="Sun G."/>
            <person name="Baabdullah M."/>
            <person name="Yu X."/>
            <person name="Hu S."/>
            <person name="Al-Mssallem I.S."/>
            <person name="Yu J."/>
        </authorList>
    </citation>
    <scope>NUCLEOTIDE SEQUENCE</scope>
</reference>
<evidence type="ECO:0000256" key="1">
    <source>
        <dbReference type="ARBA" id="ARBA00004141"/>
    </source>
</evidence>
<organism evidence="6">
    <name type="scientific">uncultured Pseudomonas sp</name>
    <dbReference type="NCBI Taxonomy" id="114707"/>
    <lineage>
        <taxon>Bacteria</taxon>
        <taxon>Pseudomonadati</taxon>
        <taxon>Pseudomonadota</taxon>
        <taxon>Gammaproteobacteria</taxon>
        <taxon>Pseudomonadales</taxon>
        <taxon>Pseudomonadaceae</taxon>
        <taxon>Pseudomonas</taxon>
        <taxon>environmental samples</taxon>
    </lineage>
</organism>
<keyword evidence="5" id="KW-0472">Membrane</keyword>
<keyword evidence="4" id="KW-1133">Transmembrane helix</keyword>
<dbReference type="EMBL" id="KF116097">
    <property type="protein sequence ID" value="AIA83340.1"/>
    <property type="molecule type" value="Genomic_DNA"/>
</dbReference>
<comment type="subcellular location">
    <subcellularLocation>
        <location evidence="1">Membrane</location>
        <topology evidence="1">Multi-pass membrane protein</topology>
    </subcellularLocation>
</comment>
<evidence type="ECO:0000256" key="3">
    <source>
        <dbReference type="ARBA" id="ARBA00022960"/>
    </source>
</evidence>
<dbReference type="GO" id="GO:0051301">
    <property type="term" value="P:cell division"/>
    <property type="evidence" value="ECO:0007669"/>
    <property type="project" value="InterPro"/>
</dbReference>
<keyword evidence="2" id="KW-0812">Transmembrane</keyword>
<protein>
    <submittedName>
        <fullName evidence="6">CAZy families GH103 protein</fullName>
    </submittedName>
</protein>